<evidence type="ECO:0000313" key="3">
    <source>
        <dbReference type="EMBL" id="AIY64329.1"/>
    </source>
</evidence>
<dbReference type="AlphaFoldDB" id="A0A0A7ECL3"/>
<dbReference type="PROSITE" id="PS51257">
    <property type="entry name" value="PROKAR_LIPOPROTEIN"/>
    <property type="match status" value="1"/>
</dbReference>
<dbReference type="SMART" id="SM00635">
    <property type="entry name" value="BID_2"/>
    <property type="match status" value="2"/>
</dbReference>
<evidence type="ECO:0000256" key="1">
    <source>
        <dbReference type="SAM" id="SignalP"/>
    </source>
</evidence>
<dbReference type="STRING" id="1348114.OM33_03530"/>
<dbReference type="eggNOG" id="ENOG5032S7B">
    <property type="taxonomic scope" value="Bacteria"/>
</dbReference>
<dbReference type="Proteomes" id="UP000030341">
    <property type="component" value="Chromosome 1"/>
</dbReference>
<gene>
    <name evidence="3" type="ORF">OM33_03530</name>
</gene>
<dbReference type="OrthoDB" id="6224875at2"/>
<reference evidence="3 4" key="1">
    <citation type="submission" date="2014-11" db="EMBL/GenBank/DDBJ databases">
        <title>Complete Genome Sequence of Pseudoalteromonas sp. Strain OCN003 Isolated from Kaneohe Bay, Oahu, Hawaii.</title>
        <authorList>
            <person name="Beurmann S."/>
            <person name="Videau P."/>
            <person name="Ushijima B."/>
            <person name="Smith A.M."/>
            <person name="Aeby G.S."/>
            <person name="Callahan S.M."/>
            <person name="Belcaid M."/>
        </authorList>
    </citation>
    <scope>NUCLEOTIDE SEQUENCE [LARGE SCALE GENOMIC DNA]</scope>
    <source>
        <strain evidence="3 4">OCN003</strain>
    </source>
</reference>
<dbReference type="KEGG" id="pseo:OM33_03530"/>
<feature type="domain" description="BIG2" evidence="2">
    <location>
        <begin position="44"/>
        <end position="128"/>
    </location>
</feature>
<proteinExistence type="predicted"/>
<dbReference type="InterPro" id="IPR003343">
    <property type="entry name" value="Big_2"/>
</dbReference>
<evidence type="ECO:0000313" key="4">
    <source>
        <dbReference type="Proteomes" id="UP000030341"/>
    </source>
</evidence>
<evidence type="ECO:0000259" key="2">
    <source>
        <dbReference type="SMART" id="SM00635"/>
    </source>
</evidence>
<dbReference type="HOGENOM" id="CLU_650303_0_0_6"/>
<keyword evidence="1" id="KW-0732">Signal</keyword>
<sequence>MTKYKLLPLAMASAFMLSACSDFDDPAALVKAVKLESQRANGTIIESIEFTGSDIRLRPGQTHKLIAMGTDSKGDVRDVTEEVTWTSSNTDVATINSSGLVTAVKALEDNQGIVTFTATTINEIEATTELSISESKATAISVVLKEMDGNTLNTCVDTQLAAKVTYQDGYVSAPDTNLLSWQFTGSTTAKISATGLLSTSAEQDETLTITAKHSDGVTGSDNFTASIAQLNGLSIQRDSKDIESLALALAERDTLTPKITLLNGETYTTSNSAIWASSDTAITSVSNADDVKGNIVGLTSGTTNVYATCGGQQAQVSVEVTGDSTLKSLKINTGTDSLEIKQGAKVSLQLFADLTGVNGDFNVSEFASWNLSGTDLATSKLLKEGTDEAHLELTAATANTGSFTLISSYEGKSETLDVTVVE</sequence>
<feature type="chain" id="PRO_5002039041" description="BIG2 domain-containing protein" evidence="1">
    <location>
        <begin position="22"/>
        <end position="422"/>
    </location>
</feature>
<feature type="domain" description="BIG2" evidence="2">
    <location>
        <begin position="241"/>
        <end position="319"/>
    </location>
</feature>
<dbReference type="Gene3D" id="2.60.40.1080">
    <property type="match status" value="2"/>
</dbReference>
<dbReference type="Pfam" id="PF02368">
    <property type="entry name" value="Big_2"/>
    <property type="match status" value="1"/>
</dbReference>
<dbReference type="EMBL" id="CP009888">
    <property type="protein sequence ID" value="AIY64329.1"/>
    <property type="molecule type" value="Genomic_DNA"/>
</dbReference>
<organism evidence="3 4">
    <name type="scientific">Pseudoalteromonas piratica</name>
    <dbReference type="NCBI Taxonomy" id="1348114"/>
    <lineage>
        <taxon>Bacteria</taxon>
        <taxon>Pseudomonadati</taxon>
        <taxon>Pseudomonadota</taxon>
        <taxon>Gammaproteobacteria</taxon>
        <taxon>Alteromonadales</taxon>
        <taxon>Pseudoalteromonadaceae</taxon>
        <taxon>Pseudoalteromonas</taxon>
    </lineage>
</organism>
<feature type="signal peptide" evidence="1">
    <location>
        <begin position="1"/>
        <end position="21"/>
    </location>
</feature>
<keyword evidence="4" id="KW-1185">Reference proteome</keyword>
<dbReference type="SUPFAM" id="SSF49373">
    <property type="entry name" value="Invasin/intimin cell-adhesion fragments"/>
    <property type="match status" value="2"/>
</dbReference>
<dbReference type="RefSeq" id="WP_038638850.1">
    <property type="nucleotide sequence ID" value="NZ_CP009888.1"/>
</dbReference>
<protein>
    <recommendedName>
        <fullName evidence="2">BIG2 domain-containing protein</fullName>
    </recommendedName>
</protein>
<dbReference type="InterPro" id="IPR008964">
    <property type="entry name" value="Invasin/intimin_cell_adhesion"/>
</dbReference>
<accession>A0A0A7ECL3</accession>
<name>A0A0A7ECL3_9GAMM</name>